<gene>
    <name evidence="9" type="ORF">H0484_00290</name>
</gene>
<reference evidence="9 10" key="1">
    <citation type="submission" date="2020-07" db="EMBL/GenBank/DDBJ databases">
        <title>Pusillimonas sp. nov., isolated from poultry manure in Taiwan.</title>
        <authorList>
            <person name="Lin S.-Y."/>
            <person name="Tang Y.-S."/>
            <person name="Young C.-C."/>
        </authorList>
    </citation>
    <scope>NUCLEOTIDE SEQUENCE [LARGE SCALE GENOMIC DNA]</scope>
    <source>
        <strain evidence="9 10">CC-YST705</strain>
    </source>
</reference>
<dbReference type="Pfam" id="PF14559">
    <property type="entry name" value="TPR_19"/>
    <property type="match status" value="1"/>
</dbReference>
<evidence type="ECO:0000256" key="3">
    <source>
        <dbReference type="ARBA" id="ARBA00022723"/>
    </source>
</evidence>
<comment type="cofactor">
    <cofactor evidence="1">
        <name>Zn(2+)</name>
        <dbReference type="ChEBI" id="CHEBI:29105"/>
    </cofactor>
</comment>
<evidence type="ECO:0000256" key="1">
    <source>
        <dbReference type="ARBA" id="ARBA00001947"/>
    </source>
</evidence>
<dbReference type="SUPFAM" id="SSF55486">
    <property type="entry name" value="Metalloproteases ('zincins'), catalytic domain"/>
    <property type="match status" value="1"/>
</dbReference>
<evidence type="ECO:0000313" key="10">
    <source>
        <dbReference type="Proteomes" id="UP000776983"/>
    </source>
</evidence>
<comment type="caution">
    <text evidence="9">The sequence shown here is derived from an EMBL/GenBank/DDBJ whole genome shotgun (WGS) entry which is preliminary data.</text>
</comment>
<protein>
    <submittedName>
        <fullName evidence="9">M48 family metalloprotease</fullName>
    </submittedName>
</protein>
<evidence type="ECO:0000256" key="2">
    <source>
        <dbReference type="ARBA" id="ARBA00022670"/>
    </source>
</evidence>
<dbReference type="InterPro" id="IPR001915">
    <property type="entry name" value="Peptidase_M48"/>
</dbReference>
<accession>A0ABS8C860</accession>
<dbReference type="PROSITE" id="PS51257">
    <property type="entry name" value="PROKAR_LIPOPROTEIN"/>
    <property type="match status" value="1"/>
</dbReference>
<evidence type="ECO:0000256" key="5">
    <source>
        <dbReference type="ARBA" id="ARBA00022833"/>
    </source>
</evidence>
<feature type="signal peptide" evidence="7">
    <location>
        <begin position="1"/>
        <end position="32"/>
    </location>
</feature>
<dbReference type="GO" id="GO:0008237">
    <property type="term" value="F:metallopeptidase activity"/>
    <property type="evidence" value="ECO:0007669"/>
    <property type="project" value="UniProtKB-KW"/>
</dbReference>
<dbReference type="Gene3D" id="3.30.2010.10">
    <property type="entry name" value="Metalloproteases ('zincins'), catalytic domain"/>
    <property type="match status" value="1"/>
</dbReference>
<dbReference type="EMBL" id="JACDXW010000001">
    <property type="protein sequence ID" value="MCB5362201.1"/>
    <property type="molecule type" value="Genomic_DNA"/>
</dbReference>
<dbReference type="PANTHER" id="PTHR22726">
    <property type="entry name" value="METALLOENDOPEPTIDASE OMA1"/>
    <property type="match status" value="1"/>
</dbReference>
<dbReference type="Proteomes" id="UP000776983">
    <property type="component" value="Unassembled WGS sequence"/>
</dbReference>
<dbReference type="SUPFAM" id="SSF48452">
    <property type="entry name" value="TPR-like"/>
    <property type="match status" value="1"/>
</dbReference>
<keyword evidence="5" id="KW-0862">Zinc</keyword>
<keyword evidence="3" id="KW-0479">Metal-binding</keyword>
<organism evidence="9 10">
    <name type="scientific">Mesopusillimonas faecipullorum</name>
    <dbReference type="NCBI Taxonomy" id="2755040"/>
    <lineage>
        <taxon>Bacteria</taxon>
        <taxon>Pseudomonadati</taxon>
        <taxon>Pseudomonadota</taxon>
        <taxon>Betaproteobacteria</taxon>
        <taxon>Burkholderiales</taxon>
        <taxon>Alcaligenaceae</taxon>
        <taxon>Mesopusillimonas</taxon>
    </lineage>
</organism>
<proteinExistence type="predicted"/>
<sequence length="500" mass="54114">MRFFKAGFLRKTLFGPLAVGMACSFAVTPLQAQPSGLPNLGAASAADLSPALERTLGEAIMEQGRRDPTYVADPEINQYLTQLGHSLATSAATGAGQEITVFAVRDPQINAFALPGGYIGINSGLVVSSESESEVAGVVAHEIGHVLQRHVARGMTQQERSGHLLMASMAAALIAGLAGGGDLAMGVAAFGQAAAIDQQLGFSRQAEQEADRVGLDMMRRAGFDPQGMVKTFGRLMNASRLNEGTGGGAYASTHPLSIQRMSDMENRIRSQAASSGARNDDVFWYIRAKLRVMQARSGTPPANVVAEFKRETTLGGPRAEAAWYGLAYAALQGNDLSQAEEYLKQAGWPTTDIAPVHNLAVALRIKQKRWDGALRLSQEAVQRWPQDLGIALSRVDALQAAGQDTEALTFLQSAIKKWPREARLYQLQAGSYERLNQGIEARRAMARYYEQVGALPAAIEQLKQARALSTDFYVQSQIDVEIRRLQETVLANRALLERFR</sequence>
<feature type="domain" description="Peptidase M48" evidence="8">
    <location>
        <begin position="77"/>
        <end position="267"/>
    </location>
</feature>
<evidence type="ECO:0000256" key="6">
    <source>
        <dbReference type="ARBA" id="ARBA00023049"/>
    </source>
</evidence>
<evidence type="ECO:0000256" key="4">
    <source>
        <dbReference type="ARBA" id="ARBA00022801"/>
    </source>
</evidence>
<dbReference type="Gene3D" id="1.25.40.10">
    <property type="entry name" value="Tetratricopeptide repeat domain"/>
    <property type="match status" value="1"/>
</dbReference>
<evidence type="ECO:0000256" key="7">
    <source>
        <dbReference type="SAM" id="SignalP"/>
    </source>
</evidence>
<name>A0ABS8C860_9BURK</name>
<keyword evidence="7" id="KW-0732">Signal</keyword>
<feature type="chain" id="PRO_5047173945" evidence="7">
    <location>
        <begin position="33"/>
        <end position="500"/>
    </location>
</feature>
<dbReference type="PANTHER" id="PTHR22726:SF1">
    <property type="entry name" value="METALLOENDOPEPTIDASE OMA1, MITOCHONDRIAL"/>
    <property type="match status" value="1"/>
</dbReference>
<keyword evidence="4" id="KW-0378">Hydrolase</keyword>
<dbReference type="InterPro" id="IPR011990">
    <property type="entry name" value="TPR-like_helical_dom_sf"/>
</dbReference>
<keyword evidence="10" id="KW-1185">Reference proteome</keyword>
<dbReference type="InterPro" id="IPR051156">
    <property type="entry name" value="Mito/Outer_Membr_Metalloprot"/>
</dbReference>
<evidence type="ECO:0000259" key="8">
    <source>
        <dbReference type="Pfam" id="PF01435"/>
    </source>
</evidence>
<keyword evidence="6 9" id="KW-0482">Metalloprotease</keyword>
<keyword evidence="2" id="KW-0645">Protease</keyword>
<evidence type="ECO:0000313" key="9">
    <source>
        <dbReference type="EMBL" id="MCB5362201.1"/>
    </source>
</evidence>
<dbReference type="Pfam" id="PF01435">
    <property type="entry name" value="Peptidase_M48"/>
    <property type="match status" value="1"/>
</dbReference>
<dbReference type="RefSeq" id="WP_390624807.1">
    <property type="nucleotide sequence ID" value="NZ_JACDXW010000001.1"/>
</dbReference>